<evidence type="ECO:0000313" key="2">
    <source>
        <dbReference type="EMBL" id="NKE61730.1"/>
    </source>
</evidence>
<keyword evidence="3" id="KW-1185">Reference proteome</keyword>
<proteinExistence type="predicted"/>
<evidence type="ECO:0000256" key="1">
    <source>
        <dbReference type="SAM" id="MobiDB-lite"/>
    </source>
</evidence>
<organism evidence="2 3">
    <name type="scientific">Lentzea indica</name>
    <dbReference type="NCBI Taxonomy" id="2604800"/>
    <lineage>
        <taxon>Bacteria</taxon>
        <taxon>Bacillati</taxon>
        <taxon>Actinomycetota</taxon>
        <taxon>Actinomycetes</taxon>
        <taxon>Pseudonocardiales</taxon>
        <taxon>Pseudonocardiaceae</taxon>
        <taxon>Lentzea</taxon>
    </lineage>
</organism>
<protein>
    <submittedName>
        <fullName evidence="2">Uncharacterized protein</fullName>
    </submittedName>
</protein>
<feature type="compositionally biased region" description="Basic and acidic residues" evidence="1">
    <location>
        <begin position="29"/>
        <end position="43"/>
    </location>
</feature>
<feature type="region of interest" description="Disordered" evidence="1">
    <location>
        <begin position="1"/>
        <end position="135"/>
    </location>
</feature>
<sequence length="344" mass="38325">MGRVPPRQGHPCRRPRGHAVPGATRGQSRHRDPRAGARRRGEQRQPAGARPRGPRRLPHPHPRPPRADRRKPRGRRKTRGGAGGVAQPPGTRDGDGWPRQELRRACRTRQNRCAQGDPARHRHDRDDRTVHSGRVARRRDHRLPLFVPAKSILTTGRQPVRHRGSVEICARGAPVGRPARTRRTMDKQGVLQRFTRFGVMGLAALGIMTVTAGAAQAKTTCSNNDRHVICFTINKVGSDLYDVSVGIDVRMSRADADAIIAQAGDPVDAWAMGADWFDNAEFRVPLAWVNSNDNGLSAQFSIRVPYNALDEDPDGGDELYARVRLFDQRTSTKTFKSRELHSPF</sequence>
<feature type="compositionally biased region" description="Basic and acidic residues" evidence="1">
    <location>
        <begin position="92"/>
        <end position="104"/>
    </location>
</feature>
<reference evidence="2 3" key="1">
    <citation type="submission" date="2019-08" db="EMBL/GenBank/DDBJ databases">
        <title>Lentzea from Indian Himalayas.</title>
        <authorList>
            <person name="Mandal S."/>
            <person name="Mallick Gupta A."/>
            <person name="Maiti P.K."/>
            <person name="Sarkar J."/>
            <person name="Mandal S."/>
        </authorList>
    </citation>
    <scope>NUCLEOTIDE SEQUENCE [LARGE SCALE GENOMIC DNA]</scope>
    <source>
        <strain evidence="2 3">PSKA42</strain>
    </source>
</reference>
<gene>
    <name evidence="2" type="ORF">FXN61_35215</name>
</gene>
<feature type="compositionally biased region" description="Basic residues" evidence="1">
    <location>
        <begin position="52"/>
        <end position="79"/>
    </location>
</feature>
<dbReference type="Proteomes" id="UP001515943">
    <property type="component" value="Unassembled WGS sequence"/>
</dbReference>
<comment type="caution">
    <text evidence="2">The sequence shown here is derived from an EMBL/GenBank/DDBJ whole genome shotgun (WGS) entry which is preliminary data.</text>
</comment>
<dbReference type="EMBL" id="VSRL01000193">
    <property type="protein sequence ID" value="NKE61730.1"/>
    <property type="molecule type" value="Genomic_DNA"/>
</dbReference>
<accession>A0ABX1FSM3</accession>
<evidence type="ECO:0000313" key="3">
    <source>
        <dbReference type="Proteomes" id="UP001515943"/>
    </source>
</evidence>
<name>A0ABX1FSM3_9PSEU</name>